<dbReference type="GO" id="GO:0005524">
    <property type="term" value="F:ATP binding"/>
    <property type="evidence" value="ECO:0007669"/>
    <property type="project" value="UniProtKB-KW"/>
</dbReference>
<dbReference type="PROSITE" id="PS50011">
    <property type="entry name" value="PROTEIN_KINASE_DOM"/>
    <property type="match status" value="1"/>
</dbReference>
<evidence type="ECO:0000256" key="3">
    <source>
        <dbReference type="ARBA" id="ARBA00022741"/>
    </source>
</evidence>
<gene>
    <name evidence="7" type="primary">LOC107829631</name>
</gene>
<keyword evidence="3" id="KW-0547">Nucleotide-binding</keyword>
<accession>A0A1S4DGF5</accession>
<dbReference type="AlphaFoldDB" id="A0A1S4DGF5"/>
<dbReference type="Pfam" id="PF07714">
    <property type="entry name" value="PK_Tyr_Ser-Thr"/>
    <property type="match status" value="1"/>
</dbReference>
<feature type="domain" description="Protein kinase" evidence="6">
    <location>
        <begin position="1"/>
        <end position="217"/>
    </location>
</feature>
<sequence length="217" mass="23771">MNPKIADFGLARIFKQNETEAVTRRVVGTYGYMAPEFAMEGAFSIKSDVFSFGVLMLEIAWELWKEGCALELKDPALGDVCDTKLLLRVIHVGLLCVQEGAADRPTMSDIISMLGNESMAMPPAKQPAFFTGRNEAESNSSAEQCSEVKIGEGITNAVGSVLVTASYSGFAFVKPGTQMQAMCRKCEKWHGLPWVANATTLSQMRKSLRKCENSRLL</sequence>
<evidence type="ECO:0000256" key="4">
    <source>
        <dbReference type="ARBA" id="ARBA00022777"/>
    </source>
</evidence>
<feature type="non-terminal residue" evidence="7">
    <location>
        <position position="217"/>
    </location>
</feature>
<dbReference type="SUPFAM" id="SSF56112">
    <property type="entry name" value="Protein kinase-like (PK-like)"/>
    <property type="match status" value="1"/>
</dbReference>
<dbReference type="PANTHER" id="PTHR27002">
    <property type="entry name" value="RECEPTOR-LIKE SERINE/THREONINE-PROTEIN KINASE SD1-8"/>
    <property type="match status" value="1"/>
</dbReference>
<dbReference type="RefSeq" id="XP_016512567.1">
    <property type="nucleotide sequence ID" value="XM_016657081.1"/>
</dbReference>
<keyword evidence="4" id="KW-0418">Kinase</keyword>
<evidence type="ECO:0000259" key="6">
    <source>
        <dbReference type="PROSITE" id="PS50011"/>
    </source>
</evidence>
<keyword evidence="2" id="KW-0808">Transferase</keyword>
<dbReference type="InterPro" id="IPR011009">
    <property type="entry name" value="Kinase-like_dom_sf"/>
</dbReference>
<dbReference type="OrthoDB" id="688481at2759"/>
<organism evidence="7">
    <name type="scientific">Nicotiana tabacum</name>
    <name type="common">Common tobacco</name>
    <dbReference type="NCBI Taxonomy" id="4097"/>
    <lineage>
        <taxon>Eukaryota</taxon>
        <taxon>Viridiplantae</taxon>
        <taxon>Streptophyta</taxon>
        <taxon>Embryophyta</taxon>
        <taxon>Tracheophyta</taxon>
        <taxon>Spermatophyta</taxon>
        <taxon>Magnoliopsida</taxon>
        <taxon>eudicotyledons</taxon>
        <taxon>Gunneridae</taxon>
        <taxon>Pentapetalae</taxon>
        <taxon>asterids</taxon>
        <taxon>lamiids</taxon>
        <taxon>Solanales</taxon>
        <taxon>Solanaceae</taxon>
        <taxon>Nicotianoideae</taxon>
        <taxon>Nicotianeae</taxon>
        <taxon>Nicotiana</taxon>
    </lineage>
</organism>
<keyword evidence="1" id="KW-0723">Serine/threonine-protein kinase</keyword>
<dbReference type="InterPro" id="IPR001245">
    <property type="entry name" value="Ser-Thr/Tyr_kinase_cat_dom"/>
</dbReference>
<evidence type="ECO:0000256" key="5">
    <source>
        <dbReference type="ARBA" id="ARBA00022840"/>
    </source>
</evidence>
<name>A0A1S4DGF5_TOBAC</name>
<keyword evidence="5" id="KW-0067">ATP-binding</keyword>
<dbReference type="Gene3D" id="1.10.510.10">
    <property type="entry name" value="Transferase(Phosphotransferase) domain 1"/>
    <property type="match status" value="1"/>
</dbReference>
<dbReference type="OMA" id="VHTANEI"/>
<dbReference type="PaxDb" id="4097-A0A1S4DGF5"/>
<dbReference type="InterPro" id="IPR000719">
    <property type="entry name" value="Prot_kinase_dom"/>
</dbReference>
<dbReference type="PANTHER" id="PTHR27002:SF548">
    <property type="entry name" value="RECEPTOR-LIKE SERINE_THREONINE-PROTEIN KINASE"/>
    <property type="match status" value="1"/>
</dbReference>
<dbReference type="KEGG" id="nta:107829631"/>
<evidence type="ECO:0000256" key="1">
    <source>
        <dbReference type="ARBA" id="ARBA00022527"/>
    </source>
</evidence>
<reference evidence="7" key="1">
    <citation type="submission" date="2025-08" db="UniProtKB">
        <authorList>
            <consortium name="RefSeq"/>
        </authorList>
    </citation>
    <scope>IDENTIFICATION</scope>
</reference>
<dbReference type="STRING" id="4097.A0A1S4DGF5"/>
<protein>
    <submittedName>
        <fullName evidence="7">G-type lectin S-receptor-like serine/threonine-protein kinase At1g11330</fullName>
    </submittedName>
</protein>
<proteinExistence type="predicted"/>
<evidence type="ECO:0000313" key="7">
    <source>
        <dbReference type="RefSeq" id="XP_016512567.1"/>
    </source>
</evidence>
<dbReference type="GO" id="GO:0004674">
    <property type="term" value="F:protein serine/threonine kinase activity"/>
    <property type="evidence" value="ECO:0007669"/>
    <property type="project" value="UniProtKB-KW"/>
</dbReference>
<evidence type="ECO:0000256" key="2">
    <source>
        <dbReference type="ARBA" id="ARBA00022679"/>
    </source>
</evidence>